<comment type="subcellular location">
    <subcellularLocation>
        <location evidence="1">Membrane</location>
        <topology evidence="1">Multi-pass membrane protein</topology>
    </subcellularLocation>
</comment>
<dbReference type="InterPro" id="IPR002995">
    <property type="entry name" value="Surf4"/>
</dbReference>
<organism evidence="5 6">
    <name type="scientific">Tessaracoccus lubricantis</name>
    <dbReference type="NCBI Taxonomy" id="545543"/>
    <lineage>
        <taxon>Bacteria</taxon>
        <taxon>Bacillati</taxon>
        <taxon>Actinomycetota</taxon>
        <taxon>Actinomycetes</taxon>
        <taxon>Propionibacteriales</taxon>
        <taxon>Propionibacteriaceae</taxon>
        <taxon>Tessaracoccus</taxon>
    </lineage>
</organism>
<evidence type="ECO:0000256" key="2">
    <source>
        <dbReference type="ARBA" id="ARBA00022692"/>
    </source>
</evidence>
<accession>A0ABP9F3A9</accession>
<dbReference type="Pfam" id="PF02077">
    <property type="entry name" value="SURF4"/>
    <property type="match status" value="1"/>
</dbReference>
<protein>
    <recommendedName>
        <fullName evidence="7">DoxX family protein</fullName>
    </recommendedName>
</protein>
<evidence type="ECO:0000256" key="4">
    <source>
        <dbReference type="ARBA" id="ARBA00023136"/>
    </source>
</evidence>
<gene>
    <name evidence="5" type="ORF">GCM10025789_05780</name>
</gene>
<comment type="caution">
    <text evidence="5">The sequence shown here is derived from an EMBL/GenBank/DDBJ whole genome shotgun (WGS) entry which is preliminary data.</text>
</comment>
<evidence type="ECO:0008006" key="7">
    <source>
        <dbReference type="Google" id="ProtNLM"/>
    </source>
</evidence>
<dbReference type="RefSeq" id="WP_345578706.1">
    <property type="nucleotide sequence ID" value="NZ_BAABLV010000008.1"/>
</dbReference>
<keyword evidence="3" id="KW-1133">Transmembrane helix</keyword>
<keyword evidence="2" id="KW-0812">Transmembrane</keyword>
<evidence type="ECO:0000256" key="1">
    <source>
        <dbReference type="ARBA" id="ARBA00004141"/>
    </source>
</evidence>
<dbReference type="Proteomes" id="UP001501521">
    <property type="component" value="Unassembled WGS sequence"/>
</dbReference>
<sequence>MAGFVARSLLSSIFISGGLGAVQAPGPRSATVINAAKKLNVNLAEAEADTVVKLNGATMVGAGATVALGIFPRLSAATLIASLVPTTLAGHPFWEMEAGQARSMNKIQFFKNLSIIGGLVSVLLSPGKAKKVTARRR</sequence>
<evidence type="ECO:0000313" key="5">
    <source>
        <dbReference type="EMBL" id="GAA4891682.1"/>
    </source>
</evidence>
<name>A0ABP9F3A9_9ACTN</name>
<keyword evidence="4" id="KW-0472">Membrane</keyword>
<reference evidence="6" key="1">
    <citation type="journal article" date="2019" name="Int. J. Syst. Evol. Microbiol.">
        <title>The Global Catalogue of Microorganisms (GCM) 10K type strain sequencing project: providing services to taxonomists for standard genome sequencing and annotation.</title>
        <authorList>
            <consortium name="The Broad Institute Genomics Platform"/>
            <consortium name="The Broad Institute Genome Sequencing Center for Infectious Disease"/>
            <person name="Wu L."/>
            <person name="Ma J."/>
        </authorList>
    </citation>
    <scope>NUCLEOTIDE SEQUENCE [LARGE SCALE GENOMIC DNA]</scope>
    <source>
        <strain evidence="6">JCM 19125</strain>
    </source>
</reference>
<proteinExistence type="predicted"/>
<dbReference type="EMBL" id="BAABLV010000008">
    <property type="protein sequence ID" value="GAA4891682.1"/>
    <property type="molecule type" value="Genomic_DNA"/>
</dbReference>
<keyword evidence="6" id="KW-1185">Reference proteome</keyword>
<evidence type="ECO:0000256" key="3">
    <source>
        <dbReference type="ARBA" id="ARBA00022989"/>
    </source>
</evidence>
<evidence type="ECO:0000313" key="6">
    <source>
        <dbReference type="Proteomes" id="UP001501521"/>
    </source>
</evidence>